<dbReference type="PATRIC" id="fig|1028566.6.peg.31"/>
<keyword evidence="5 8" id="KW-0255">Endonuclease</keyword>
<comment type="catalytic activity">
    <reaction evidence="8">
        <text>Endonucleolytic cleavage of RNA, removing 5'-extranucleotides from tRNA precursor.</text>
        <dbReference type="EC" id="3.1.26.5"/>
    </reaction>
</comment>
<dbReference type="GO" id="GO:0030677">
    <property type="term" value="C:ribonuclease P complex"/>
    <property type="evidence" value="ECO:0007669"/>
    <property type="project" value="UniProtKB-UniRule"/>
</dbReference>
<gene>
    <name evidence="8" type="primary">rnp4</name>
    <name evidence="9" type="ORF">SacN8_00160</name>
</gene>
<dbReference type="GO" id="GO:0001682">
    <property type="term" value="P:tRNA 5'-leader removal"/>
    <property type="evidence" value="ECO:0007669"/>
    <property type="project" value="UniProtKB-UniRule"/>
</dbReference>
<accession>M1I0Z5</accession>
<dbReference type="PANTHER" id="PTHR14742">
    <property type="entry name" value="RIBONUCLEASE P SUBUNIT P21"/>
    <property type="match status" value="1"/>
</dbReference>
<dbReference type="KEGG" id="sacn:SacN8_00160"/>
<dbReference type="EC" id="3.1.26.5" evidence="8"/>
<sequence>MKVKNVKPYKRRSLELIEMAIDMTKNREYQLAREYTKLAITYSRKFRFKIPIEYKRSICRKCYVPLVIGLTERRRIKNKVVIRTCLLCGWVRRYELKRDSKEGKGIPPRHKNRQERTQ</sequence>
<dbReference type="GO" id="GO:0005737">
    <property type="term" value="C:cytoplasm"/>
    <property type="evidence" value="ECO:0007669"/>
    <property type="project" value="UniProtKB-SubCell"/>
</dbReference>
<evidence type="ECO:0000256" key="1">
    <source>
        <dbReference type="ARBA" id="ARBA00022490"/>
    </source>
</evidence>
<dbReference type="HOGENOM" id="CLU_079140_3_1_2"/>
<evidence type="ECO:0000313" key="10">
    <source>
        <dbReference type="Proteomes" id="UP000011281"/>
    </source>
</evidence>
<keyword evidence="3 8" id="KW-0540">Nuclease</keyword>
<comment type="subcellular location">
    <subcellularLocation>
        <location evidence="8">Cytoplasm</location>
    </subcellularLocation>
</comment>
<evidence type="ECO:0000256" key="4">
    <source>
        <dbReference type="ARBA" id="ARBA00022723"/>
    </source>
</evidence>
<keyword evidence="6 8" id="KW-0378">Hydrolase</keyword>
<dbReference type="Proteomes" id="UP000011281">
    <property type="component" value="Chromosome"/>
</dbReference>
<dbReference type="InterPro" id="IPR007175">
    <property type="entry name" value="Rpr2/Snm1/Rpp21"/>
</dbReference>
<feature type="binding site" evidence="8">
    <location>
        <position position="85"/>
    </location>
    <ligand>
        <name>Zn(2+)</name>
        <dbReference type="ChEBI" id="CHEBI:29105"/>
    </ligand>
</feature>
<dbReference type="Pfam" id="PF04032">
    <property type="entry name" value="Rpr2"/>
    <property type="match status" value="1"/>
</dbReference>
<evidence type="ECO:0000256" key="2">
    <source>
        <dbReference type="ARBA" id="ARBA00022694"/>
    </source>
</evidence>
<keyword evidence="2 8" id="KW-0819">tRNA processing</keyword>
<comment type="subunit">
    <text evidence="8">Consists of a catalytic RNA component and at least 4-5 protein subunits.</text>
</comment>
<reference evidence="9 10" key="1">
    <citation type="journal article" date="2012" name="ISME J.">
        <title>Genomic evidence of rapid, global-scale gene flow in a Sulfolobus species.</title>
        <authorList>
            <person name="Mao D."/>
            <person name="Grogan D."/>
        </authorList>
    </citation>
    <scope>NUCLEOTIDE SEQUENCE [LARGE SCALE GENOMIC DNA]</scope>
    <source>
        <strain evidence="9 10">N8</strain>
    </source>
</reference>
<dbReference type="HAMAP" id="MF_00757">
    <property type="entry name" value="RNase_P_4"/>
    <property type="match status" value="1"/>
</dbReference>
<evidence type="ECO:0000256" key="7">
    <source>
        <dbReference type="ARBA" id="ARBA00022833"/>
    </source>
</evidence>
<keyword evidence="1 8" id="KW-0963">Cytoplasm</keyword>
<evidence type="ECO:0000313" key="9">
    <source>
        <dbReference type="EMBL" id="AGE70013.1"/>
    </source>
</evidence>
<protein>
    <recommendedName>
        <fullName evidence="8">Ribonuclease P protein component 4</fullName>
        <shortName evidence="8">RNase P component 4</shortName>
        <ecNumber evidence="8">3.1.26.5</ecNumber>
    </recommendedName>
    <alternativeName>
        <fullName evidence="8">Rpp21</fullName>
    </alternativeName>
</protein>
<organism evidence="10">
    <name type="scientific">Sulfolobus acidocaldarius N8</name>
    <dbReference type="NCBI Taxonomy" id="1028566"/>
    <lineage>
        <taxon>Archaea</taxon>
        <taxon>Thermoproteota</taxon>
        <taxon>Thermoprotei</taxon>
        <taxon>Sulfolobales</taxon>
        <taxon>Sulfolobaceae</taxon>
        <taxon>Sulfolobus</taxon>
    </lineage>
</organism>
<comment type="function">
    <text evidence="8">Part of ribonuclease P, a protein complex that generates mature tRNA molecules by cleaving their 5'-ends.</text>
</comment>
<dbReference type="InterPro" id="IPR016432">
    <property type="entry name" value="RNP4"/>
</dbReference>
<feature type="binding site" evidence="8">
    <location>
        <position position="62"/>
    </location>
    <ligand>
        <name>Zn(2+)</name>
        <dbReference type="ChEBI" id="CHEBI:29105"/>
    </ligand>
</feature>
<proteinExistence type="inferred from homology"/>
<comment type="similarity">
    <text evidence="8">Belongs to the eukaryotic/archaeal RNase P protein component 4 family.</text>
</comment>
<dbReference type="PIRSF" id="PIRSF004878">
    <property type="entry name" value="RNase_P_4"/>
    <property type="match status" value="1"/>
</dbReference>
<comment type="cofactor">
    <cofactor evidence="8">
        <name>Zn(2+)</name>
        <dbReference type="ChEBI" id="CHEBI:29105"/>
    </cofactor>
    <text evidence="8">Binds 1 zinc ion per subunit.</text>
</comment>
<dbReference type="GeneID" id="31536127"/>
<dbReference type="GO" id="GO:0008270">
    <property type="term" value="F:zinc ion binding"/>
    <property type="evidence" value="ECO:0007669"/>
    <property type="project" value="UniProtKB-UniRule"/>
</dbReference>
<dbReference type="RefSeq" id="WP_011276964.1">
    <property type="nucleotide sequence ID" value="NC_020246.1"/>
</dbReference>
<dbReference type="GO" id="GO:0004526">
    <property type="term" value="F:ribonuclease P activity"/>
    <property type="evidence" value="ECO:0007669"/>
    <property type="project" value="UniProtKB-UniRule"/>
</dbReference>
<dbReference type="AlphaFoldDB" id="M1I0Z5"/>
<evidence type="ECO:0000256" key="5">
    <source>
        <dbReference type="ARBA" id="ARBA00022759"/>
    </source>
</evidence>
<keyword evidence="4 8" id="KW-0479">Metal-binding</keyword>
<dbReference type="SMR" id="M1I0Z5"/>
<evidence type="ECO:0000256" key="3">
    <source>
        <dbReference type="ARBA" id="ARBA00022722"/>
    </source>
</evidence>
<dbReference type="EMBL" id="CP002817">
    <property type="protein sequence ID" value="AGE70013.1"/>
    <property type="molecule type" value="Genomic_DNA"/>
</dbReference>
<keyword evidence="7 8" id="KW-0862">Zinc</keyword>
<dbReference type="Gene3D" id="6.20.50.20">
    <property type="match status" value="1"/>
</dbReference>
<dbReference type="PANTHER" id="PTHR14742:SF0">
    <property type="entry name" value="RIBONUCLEASE P PROTEIN SUBUNIT P21"/>
    <property type="match status" value="1"/>
</dbReference>
<evidence type="ECO:0000256" key="8">
    <source>
        <dbReference type="HAMAP-Rule" id="MF_00757"/>
    </source>
</evidence>
<feature type="binding site" evidence="8">
    <location>
        <position position="59"/>
    </location>
    <ligand>
        <name>Zn(2+)</name>
        <dbReference type="ChEBI" id="CHEBI:29105"/>
    </ligand>
</feature>
<evidence type="ECO:0000256" key="6">
    <source>
        <dbReference type="ARBA" id="ARBA00022801"/>
    </source>
</evidence>
<name>M1I0Z5_9CREN</name>
<feature type="binding site" evidence="8">
    <location>
        <position position="88"/>
    </location>
    <ligand>
        <name>Zn(2+)</name>
        <dbReference type="ChEBI" id="CHEBI:29105"/>
    </ligand>
</feature>